<feature type="region of interest" description="Disordered" evidence="1">
    <location>
        <begin position="1"/>
        <end position="42"/>
    </location>
</feature>
<name>V4AHV4_LOTGI</name>
<keyword evidence="4" id="KW-1185">Reference proteome</keyword>
<evidence type="ECO:0000259" key="2">
    <source>
        <dbReference type="Pfam" id="PF14893"/>
    </source>
</evidence>
<dbReference type="KEGG" id="lgi:LOTGIDRAFT_162003"/>
<feature type="domain" description="Paraneoplastic antigen Ma-like C-terminal" evidence="2">
    <location>
        <begin position="144"/>
        <end position="232"/>
    </location>
</feature>
<sequence>MEKGFKFPTHGSNEEGRVEINTQSEVPSRNADLADFDSGRERSGTEYKGLFTGFDSDEETLCQRNIGLPVGSYVPLTPRFKPGRFSHTSAPRTYTDTGFGNTQPNMSSLHRTVHRQIARKEKEPDKFDCQHTEWSEFIMQFERVANWNMWDPYEKAQQLIMCLSGPALKLLSTLSSSQLDSYEEVKLALTNRFNPGERLAAHQIEFRNRRRRGSESLSHFGYDLQRLAFKAFPHSYPESLEYHIVDQYIYGLGHIKPNCPQLKVPHRDERKDVLDASSVMQIKGKQNDDVEVVLSEVKIGSQFSNEQGNMCNVIEGEDYNDEKDDDNDEKDDDEDDHVDEKDKLDQTCNEEDKEEDDNDHDYNHGDKYEEEGDDDDHDEKDKNDDHGDDEDRDKYGEGNHQDNEDQGKTVKKEETCMQSVT</sequence>
<dbReference type="PANTHER" id="PTHR45823:SF1">
    <property type="entry name" value="T-SNARE COILED-COIL HOMOLOGY DOMAIN-CONTAINING PROTEIN"/>
    <property type="match status" value="1"/>
</dbReference>
<feature type="region of interest" description="Disordered" evidence="1">
    <location>
        <begin position="84"/>
        <end position="105"/>
    </location>
</feature>
<feature type="compositionally biased region" description="Acidic residues" evidence="1">
    <location>
        <begin position="317"/>
        <end position="337"/>
    </location>
</feature>
<dbReference type="Pfam" id="PF14893">
    <property type="entry name" value="PNMA"/>
    <property type="match status" value="1"/>
</dbReference>
<dbReference type="RefSeq" id="XP_009056186.1">
    <property type="nucleotide sequence ID" value="XM_009057938.1"/>
</dbReference>
<feature type="region of interest" description="Disordered" evidence="1">
    <location>
        <begin position="317"/>
        <end position="421"/>
    </location>
</feature>
<dbReference type="PANTHER" id="PTHR45823">
    <property type="entry name" value="T-SNARE COILED-COIL HOMOLOGY DOMAIN-CONTAINING PROTEIN"/>
    <property type="match status" value="1"/>
</dbReference>
<feature type="compositionally biased region" description="Acidic residues" evidence="1">
    <location>
        <begin position="348"/>
        <end position="359"/>
    </location>
</feature>
<reference evidence="3 4" key="1">
    <citation type="journal article" date="2013" name="Nature">
        <title>Insights into bilaterian evolution from three spiralian genomes.</title>
        <authorList>
            <person name="Simakov O."/>
            <person name="Marletaz F."/>
            <person name="Cho S.J."/>
            <person name="Edsinger-Gonzales E."/>
            <person name="Havlak P."/>
            <person name="Hellsten U."/>
            <person name="Kuo D.H."/>
            <person name="Larsson T."/>
            <person name="Lv J."/>
            <person name="Arendt D."/>
            <person name="Savage R."/>
            <person name="Osoegawa K."/>
            <person name="de Jong P."/>
            <person name="Grimwood J."/>
            <person name="Chapman J.A."/>
            <person name="Shapiro H."/>
            <person name="Aerts A."/>
            <person name="Otillar R.P."/>
            <person name="Terry A.Y."/>
            <person name="Boore J.L."/>
            <person name="Grigoriev I.V."/>
            <person name="Lindberg D.R."/>
            <person name="Seaver E.C."/>
            <person name="Weisblat D.A."/>
            <person name="Putnam N.H."/>
            <person name="Rokhsar D.S."/>
        </authorList>
    </citation>
    <scope>NUCLEOTIDE SEQUENCE [LARGE SCALE GENOMIC DNA]</scope>
</reference>
<proteinExistence type="predicted"/>
<feature type="compositionally biased region" description="Acidic residues" evidence="1">
    <location>
        <begin position="368"/>
        <end position="378"/>
    </location>
</feature>
<dbReference type="GeneID" id="20238855"/>
<evidence type="ECO:0000313" key="4">
    <source>
        <dbReference type="Proteomes" id="UP000030746"/>
    </source>
</evidence>
<dbReference type="EMBL" id="KB201977">
    <property type="protein sequence ID" value="ESO92976.1"/>
    <property type="molecule type" value="Genomic_DNA"/>
</dbReference>
<organism evidence="3 4">
    <name type="scientific">Lottia gigantea</name>
    <name type="common">Giant owl limpet</name>
    <dbReference type="NCBI Taxonomy" id="225164"/>
    <lineage>
        <taxon>Eukaryota</taxon>
        <taxon>Metazoa</taxon>
        <taxon>Spiralia</taxon>
        <taxon>Lophotrochozoa</taxon>
        <taxon>Mollusca</taxon>
        <taxon>Gastropoda</taxon>
        <taxon>Patellogastropoda</taxon>
        <taxon>Lottioidea</taxon>
        <taxon>Lottiidae</taxon>
        <taxon>Lottia</taxon>
    </lineage>
</organism>
<dbReference type="HOGENOM" id="CLU_652641_0_0_1"/>
<evidence type="ECO:0000256" key="1">
    <source>
        <dbReference type="SAM" id="MobiDB-lite"/>
    </source>
</evidence>
<dbReference type="InterPro" id="IPR048270">
    <property type="entry name" value="PNMA_C"/>
</dbReference>
<dbReference type="CTD" id="20238855"/>
<evidence type="ECO:0000313" key="3">
    <source>
        <dbReference type="EMBL" id="ESO92976.1"/>
    </source>
</evidence>
<feature type="compositionally biased region" description="Basic and acidic residues" evidence="1">
    <location>
        <begin position="392"/>
        <end position="415"/>
    </location>
</feature>
<accession>V4AHV4</accession>
<dbReference type="OrthoDB" id="6277121at2759"/>
<gene>
    <name evidence="3" type="ORF">LOTGIDRAFT_162003</name>
</gene>
<feature type="compositionally biased region" description="Polar residues" evidence="1">
    <location>
        <begin position="86"/>
        <end position="105"/>
    </location>
</feature>
<dbReference type="STRING" id="225164.V4AHV4"/>
<dbReference type="AlphaFoldDB" id="V4AHV4"/>
<protein>
    <recommendedName>
        <fullName evidence="2">Paraneoplastic antigen Ma-like C-terminal domain-containing protein</fullName>
    </recommendedName>
</protein>
<dbReference type="Proteomes" id="UP000030746">
    <property type="component" value="Unassembled WGS sequence"/>
</dbReference>